<dbReference type="InterPro" id="IPR031325">
    <property type="entry name" value="RHS_repeat"/>
</dbReference>
<feature type="domain" description="DUF6531" evidence="3">
    <location>
        <begin position="353"/>
        <end position="425"/>
    </location>
</feature>
<dbReference type="PANTHER" id="PTHR32305:SF15">
    <property type="entry name" value="PROTEIN RHSA-RELATED"/>
    <property type="match status" value="1"/>
</dbReference>
<keyword evidence="1" id="KW-0677">Repeat</keyword>
<dbReference type="PANTHER" id="PTHR32305">
    <property type="match status" value="1"/>
</dbReference>
<dbReference type="Pfam" id="PF05593">
    <property type="entry name" value="RHS_repeat"/>
    <property type="match status" value="4"/>
</dbReference>
<dbReference type="EMBL" id="AAHEBA010000037">
    <property type="protein sequence ID" value="EBV0637734.1"/>
    <property type="molecule type" value="Genomic_DNA"/>
</dbReference>
<evidence type="ECO:0000256" key="1">
    <source>
        <dbReference type="ARBA" id="ARBA00022737"/>
    </source>
</evidence>
<protein>
    <submittedName>
        <fullName evidence="5">Protein Rhs</fullName>
    </submittedName>
</protein>
<feature type="compositionally biased region" description="Polar residues" evidence="2">
    <location>
        <begin position="128"/>
        <end position="139"/>
    </location>
</feature>
<dbReference type="InterPro" id="IPR050708">
    <property type="entry name" value="T6SS_VgrG/RHS"/>
</dbReference>
<dbReference type="Pfam" id="PF25023">
    <property type="entry name" value="TEN_YD-shell"/>
    <property type="match status" value="1"/>
</dbReference>
<evidence type="ECO:0000259" key="3">
    <source>
        <dbReference type="Pfam" id="PF20148"/>
    </source>
</evidence>
<dbReference type="InterPro" id="IPR006530">
    <property type="entry name" value="YD"/>
</dbReference>
<evidence type="ECO:0000259" key="4">
    <source>
        <dbReference type="Pfam" id="PF25023"/>
    </source>
</evidence>
<feature type="region of interest" description="Disordered" evidence="2">
    <location>
        <begin position="128"/>
        <end position="148"/>
    </location>
</feature>
<name>A0A5I0D6J2_SALET</name>
<organism evidence="5">
    <name type="scientific">Salmonella enterica subsp. enterica serovar Ouagadougou</name>
    <dbReference type="NCBI Taxonomy" id="2564899"/>
    <lineage>
        <taxon>Bacteria</taxon>
        <taxon>Pseudomonadati</taxon>
        <taxon>Pseudomonadota</taxon>
        <taxon>Gammaproteobacteria</taxon>
        <taxon>Enterobacterales</taxon>
        <taxon>Enterobacteriaceae</taxon>
        <taxon>Salmonella</taxon>
    </lineage>
</organism>
<sequence>MADNVAARQATGWIVVCTTPDVCKTPMGSSTPPVPYRVTAQMSDAVQVVPTVNANGRPLVVLTQSFIPKTDGDEQGVAKGVQSGTVADICEPLEHSSSVKAAGYYVLRHDDRFYMNCKNTVGKIVGQTPSVSKSTSDSNPEVVPETPEEKGFWKTLVDSLNQETDSRVAAIRNLNDVLGDSPPAIPPPKGLANFSVLAAVTNPQIPSDVFRKIAANGGPEEQAVFDHAYDKYGGALTALFSVGLMYVSGGGAAGLKSMASAEAGLKGPALAEGRGMINMETRLTDEGASLINHSKVGPEGGVIVTGEGAELTAAKTVPPNTITEPGMQVRQNPSVKPGNEGTGQTAGNVSSAGEPVDMVTGDFLQHLSVLTVPGTLPLTLTRLYRSRTDASGLFGAKWTDEWSRFLELDAGKIHFTDHEGVTLTYTIPDNGLLVDAVNSRVSSYVLSGDIRGELSVFDRRSQQYLIFGEKQGPLRRLSAIRDGYGNTATFVYRDERLVQVTHSDGYVLDLDWLNGQLASITLAMQEKTQRLVTCRYDEQGMLAECDSFQFAHRWHRYDPEGRMVFWRDEDGTQADLCYDAQGRVTETKTPEGYYNDRFIYNDAERQNSYVDAEGGRTDYWYNEDGLTVRRTDPLGRETLTEWENSRRKTVTDALGRITAWEYNRYGDITRLSLPGGVVLHYRYDDSGNLIRFQGPGNKIWQFDYDEHGGLLTITDPQGRQSSRLYGDHGELLQQVLPDGETWHYGHDPLHRLNRITDPFQGETRLAQDMLGRLLTVRDPLNQETAWQHSTQHASPGGSVTKITLPDGVEQQQEHSAGKKVTSVTDGEGKTTRYEYGSFDLLTAVVRPDGQRYRFAYDGLLRLKQVTNAGGKTWQYDYDAAGQLIRETDFSGRTLRYEYDAAGRRTCTRYPDEHLIRWYYDDGDRLFSQQVLRLRDGAEKPVSSTEYRYDSEYRLVSATTPDARVEFEYDADGHVIAESINGRRVEQDYDALNGRPVAWRLDGVAMSFMHGPAGRLTQWQVDGHAPLHLGHDALGRETVRRSEAGFVSGQRHGATGNLVEQWAGRLTAESGTVPQDVHRQMEYDRAYNMTRIRDGRWGETDYRYDVNDQITQAKGGVRTLPREEAFIYDVNLNIRQYGQTPNRHFEVMAFTKQAQQSGRVIKRDEDDYRYDDCGRLVEKTVLTDGFRPQRWRYRWDAQGQLSELITPQGECWAYRYDAFGRRISKRRAKVTRGIVGYDYQWRGDQLVAETPVYVDGRAATGESVYWLYEPGALTPGARYEKGQLHYVVRDHMGTPRELLTESGEVVWAQKLSVWGRSERYRFGGWNAPNDESGPGCPWRFAGQWEDEESGLYYNRFRYYDSEAVQYLTPDPIGLTGGINNYSYVPNPLKYIDPLGLCKGDVNSDFFANTKYTDKVIAQMKSGDLHSFPESVRTFQDAGTVTKITGGDGIVRDMLKIPGRYRGKNGNFEFIKEPDGSINHRLFKPDSGQ</sequence>
<reference evidence="5" key="1">
    <citation type="submission" date="2018-06" db="EMBL/GenBank/DDBJ databases">
        <authorList>
            <person name="Ashton P.M."/>
            <person name="Dallman T."/>
            <person name="Nair S."/>
            <person name="De Pinna E."/>
            <person name="Peters T."/>
            <person name="Grant K."/>
        </authorList>
    </citation>
    <scope>NUCLEOTIDE SEQUENCE</scope>
    <source>
        <strain evidence="5">458084</strain>
    </source>
</reference>
<dbReference type="InterPro" id="IPR056823">
    <property type="entry name" value="TEN-like_YD-shell"/>
</dbReference>
<proteinExistence type="predicted"/>
<dbReference type="NCBIfam" id="TIGR01643">
    <property type="entry name" value="YD_repeat_2x"/>
    <property type="match status" value="7"/>
</dbReference>
<dbReference type="SUPFAM" id="SSF101898">
    <property type="entry name" value="NHL repeat"/>
    <property type="match status" value="1"/>
</dbReference>
<evidence type="ECO:0000256" key="2">
    <source>
        <dbReference type="SAM" id="MobiDB-lite"/>
    </source>
</evidence>
<comment type="caution">
    <text evidence="5">The sequence shown here is derived from an EMBL/GenBank/DDBJ whole genome shotgun (WGS) entry which is preliminary data.</text>
</comment>
<accession>A0A5I0D6J2</accession>
<evidence type="ECO:0000313" key="5">
    <source>
        <dbReference type="EMBL" id="EBV0637734.1"/>
    </source>
</evidence>
<feature type="compositionally biased region" description="Polar residues" evidence="2">
    <location>
        <begin position="318"/>
        <end position="334"/>
    </location>
</feature>
<dbReference type="Gene3D" id="2.180.10.10">
    <property type="entry name" value="RHS repeat-associated core"/>
    <property type="match status" value="1"/>
</dbReference>
<feature type="domain" description="Teneurin-like YD-shell" evidence="4">
    <location>
        <begin position="1093"/>
        <end position="1369"/>
    </location>
</feature>
<dbReference type="Pfam" id="PF13665">
    <property type="entry name" value="Tox-PAAR-like"/>
    <property type="match status" value="1"/>
</dbReference>
<feature type="region of interest" description="Disordered" evidence="2">
    <location>
        <begin position="317"/>
        <end position="351"/>
    </location>
</feature>
<gene>
    <name evidence="5" type="ORF">DNM41_22945</name>
</gene>
<dbReference type="NCBIfam" id="TIGR03696">
    <property type="entry name" value="Rhs_assc_core"/>
    <property type="match status" value="1"/>
</dbReference>
<dbReference type="InterPro" id="IPR022385">
    <property type="entry name" value="Rhs_assc_core"/>
</dbReference>
<feature type="compositionally biased region" description="Polar residues" evidence="2">
    <location>
        <begin position="342"/>
        <end position="351"/>
    </location>
</feature>
<dbReference type="Pfam" id="PF20148">
    <property type="entry name" value="DUF6531"/>
    <property type="match status" value="1"/>
</dbReference>
<dbReference type="InterPro" id="IPR045351">
    <property type="entry name" value="DUF6531"/>
</dbReference>